<sequence>MVCVEFAFQEATDLCQYSQQKDHRLGWVARSEWREELVRSQDDIHHCQKLHHQPAHTALEQVYLALLLR</sequence>
<organism evidence="3">
    <name type="scientific">Haemonchus placei</name>
    <name type="common">Barber's pole worm</name>
    <dbReference type="NCBI Taxonomy" id="6290"/>
    <lineage>
        <taxon>Eukaryota</taxon>
        <taxon>Metazoa</taxon>
        <taxon>Ecdysozoa</taxon>
        <taxon>Nematoda</taxon>
        <taxon>Chromadorea</taxon>
        <taxon>Rhabditida</taxon>
        <taxon>Rhabditina</taxon>
        <taxon>Rhabditomorpha</taxon>
        <taxon>Strongyloidea</taxon>
        <taxon>Trichostrongylidae</taxon>
        <taxon>Haemonchus</taxon>
    </lineage>
</organism>
<keyword evidence="2" id="KW-1185">Reference proteome</keyword>
<dbReference type="WBParaSite" id="HPLM_0000386701-mRNA-1">
    <property type="protein sequence ID" value="HPLM_0000386701-mRNA-1"/>
    <property type="gene ID" value="HPLM_0000386701"/>
</dbReference>
<reference evidence="1 2" key="2">
    <citation type="submission" date="2018-11" db="EMBL/GenBank/DDBJ databases">
        <authorList>
            <consortium name="Pathogen Informatics"/>
        </authorList>
    </citation>
    <scope>NUCLEOTIDE SEQUENCE [LARGE SCALE GENOMIC DNA]</scope>
    <source>
        <strain evidence="1 2">MHpl1</strain>
    </source>
</reference>
<reference evidence="3" key="1">
    <citation type="submission" date="2017-02" db="UniProtKB">
        <authorList>
            <consortium name="WormBaseParasite"/>
        </authorList>
    </citation>
    <scope>IDENTIFICATION</scope>
</reference>
<dbReference type="Proteomes" id="UP000268014">
    <property type="component" value="Unassembled WGS sequence"/>
</dbReference>
<gene>
    <name evidence="1" type="ORF">HPLM_LOCUS3859</name>
</gene>
<dbReference type="EMBL" id="UZAF01016153">
    <property type="protein sequence ID" value="VDO21846.1"/>
    <property type="molecule type" value="Genomic_DNA"/>
</dbReference>
<evidence type="ECO:0000313" key="1">
    <source>
        <dbReference type="EMBL" id="VDO21846.1"/>
    </source>
</evidence>
<name>A0A0N4W2C5_HAEPC</name>
<accession>A0A0N4W2C5</accession>
<evidence type="ECO:0000313" key="2">
    <source>
        <dbReference type="Proteomes" id="UP000268014"/>
    </source>
</evidence>
<proteinExistence type="predicted"/>
<protein>
    <submittedName>
        <fullName evidence="3">Diguanylate cyclase</fullName>
    </submittedName>
</protein>
<dbReference type="AlphaFoldDB" id="A0A0N4W2C5"/>
<evidence type="ECO:0000313" key="3">
    <source>
        <dbReference type="WBParaSite" id="HPLM_0000386701-mRNA-1"/>
    </source>
</evidence>